<evidence type="ECO:0000259" key="3">
    <source>
        <dbReference type="PROSITE" id="PS50111"/>
    </source>
</evidence>
<dbReference type="EMBL" id="JAKLTN010000001">
    <property type="protein sequence ID" value="MCG2576914.1"/>
    <property type="molecule type" value="Genomic_DNA"/>
</dbReference>
<evidence type="ECO:0000256" key="1">
    <source>
        <dbReference type="ARBA" id="ARBA00023224"/>
    </source>
</evidence>
<accession>A0ABS9K170</accession>
<evidence type="ECO:0000313" key="5">
    <source>
        <dbReference type="Proteomes" id="UP001165384"/>
    </source>
</evidence>
<keyword evidence="1 2" id="KW-0807">Transducer</keyword>
<dbReference type="Gene3D" id="1.10.287.950">
    <property type="entry name" value="Methyl-accepting chemotaxis protein"/>
    <property type="match status" value="1"/>
</dbReference>
<name>A0ABS9K170_9RHOO</name>
<evidence type="ECO:0000256" key="2">
    <source>
        <dbReference type="PROSITE-ProRule" id="PRU00284"/>
    </source>
</evidence>
<dbReference type="PANTHER" id="PTHR32089">
    <property type="entry name" value="METHYL-ACCEPTING CHEMOTAXIS PROTEIN MCPB"/>
    <property type="match status" value="1"/>
</dbReference>
<sequence>MSADGEKLSEEACATILSLAETVKTSAAQVERLGQQSEEISRITGVIKDIADQTNLLALNAAIEAARAGETGRGFAVVADEVRKLAERTAKATEEIRHMIQGVQDETGKAVDSMRTGATQVENGVTLVQNAQNALREINSQMAVTMEMVNDISHSSKEQEQAMTIMAQSVEQVSAMTDQNMSVVSQTTARVDDLNSMVERMEKSVTQYTI</sequence>
<dbReference type="SUPFAM" id="SSF58104">
    <property type="entry name" value="Methyl-accepting chemotaxis protein (MCP) signaling domain"/>
    <property type="match status" value="1"/>
</dbReference>
<comment type="caution">
    <text evidence="4">The sequence shown here is derived from an EMBL/GenBank/DDBJ whole genome shotgun (WGS) entry which is preliminary data.</text>
</comment>
<reference evidence="4" key="1">
    <citation type="submission" date="2022-01" db="EMBL/GenBank/DDBJ databases">
        <authorList>
            <person name="Jo J.-H."/>
            <person name="Im W.-T."/>
        </authorList>
    </citation>
    <scope>NUCLEOTIDE SEQUENCE</scope>
    <source>
        <strain evidence="4">XY25</strain>
    </source>
</reference>
<dbReference type="PANTHER" id="PTHR32089:SF112">
    <property type="entry name" value="LYSOZYME-LIKE PROTEIN-RELATED"/>
    <property type="match status" value="1"/>
</dbReference>
<protein>
    <submittedName>
        <fullName evidence="4">Methyl-accepting chemotaxis protein</fullName>
    </submittedName>
</protein>
<dbReference type="InterPro" id="IPR004089">
    <property type="entry name" value="MCPsignal_dom"/>
</dbReference>
<evidence type="ECO:0000313" key="4">
    <source>
        <dbReference type="EMBL" id="MCG2576914.1"/>
    </source>
</evidence>
<dbReference type="Pfam" id="PF00015">
    <property type="entry name" value="MCPsignal"/>
    <property type="match status" value="1"/>
</dbReference>
<proteinExistence type="predicted"/>
<organism evidence="4 5">
    <name type="scientific">Dechloromonas hankyongensis</name>
    <dbReference type="NCBI Taxonomy" id="2908002"/>
    <lineage>
        <taxon>Bacteria</taxon>
        <taxon>Pseudomonadati</taxon>
        <taxon>Pseudomonadota</taxon>
        <taxon>Betaproteobacteria</taxon>
        <taxon>Rhodocyclales</taxon>
        <taxon>Azonexaceae</taxon>
        <taxon>Dechloromonas</taxon>
    </lineage>
</organism>
<dbReference type="Proteomes" id="UP001165384">
    <property type="component" value="Unassembled WGS sequence"/>
</dbReference>
<dbReference type="SMART" id="SM00283">
    <property type="entry name" value="MA"/>
    <property type="match status" value="1"/>
</dbReference>
<dbReference type="PROSITE" id="PS50111">
    <property type="entry name" value="CHEMOTAXIS_TRANSDUC_2"/>
    <property type="match status" value="1"/>
</dbReference>
<gene>
    <name evidence="4" type="ORF">LZ012_07890</name>
</gene>
<feature type="domain" description="Methyl-accepting transducer" evidence="3">
    <location>
        <begin position="1"/>
        <end position="174"/>
    </location>
</feature>
<keyword evidence="5" id="KW-1185">Reference proteome</keyword>